<keyword evidence="1" id="KW-0472">Membrane</keyword>
<keyword evidence="1" id="KW-1133">Transmembrane helix</keyword>
<name>A0AAN9J7I0_CLITE</name>
<dbReference type="Proteomes" id="UP001359559">
    <property type="component" value="Unassembled WGS sequence"/>
</dbReference>
<feature type="transmembrane region" description="Helical" evidence="1">
    <location>
        <begin position="61"/>
        <end position="87"/>
    </location>
</feature>
<evidence type="ECO:0000313" key="2">
    <source>
        <dbReference type="EMBL" id="KAK7293740.1"/>
    </source>
</evidence>
<comment type="caution">
    <text evidence="2">The sequence shown here is derived from an EMBL/GenBank/DDBJ whole genome shotgun (WGS) entry which is preliminary data.</text>
</comment>
<proteinExistence type="predicted"/>
<sequence>MSPASPSPLHFLALFLQPSSKEVFFEIHVFSSKFKEAKGSELKSWNIVDDGSRHSYDDSRYFVVLLFLLKFLIVRIIITVAIVGVWFQFNL</sequence>
<accession>A0AAN9J7I0</accession>
<organism evidence="2 3">
    <name type="scientific">Clitoria ternatea</name>
    <name type="common">Butterfly pea</name>
    <dbReference type="NCBI Taxonomy" id="43366"/>
    <lineage>
        <taxon>Eukaryota</taxon>
        <taxon>Viridiplantae</taxon>
        <taxon>Streptophyta</taxon>
        <taxon>Embryophyta</taxon>
        <taxon>Tracheophyta</taxon>
        <taxon>Spermatophyta</taxon>
        <taxon>Magnoliopsida</taxon>
        <taxon>eudicotyledons</taxon>
        <taxon>Gunneridae</taxon>
        <taxon>Pentapetalae</taxon>
        <taxon>rosids</taxon>
        <taxon>fabids</taxon>
        <taxon>Fabales</taxon>
        <taxon>Fabaceae</taxon>
        <taxon>Papilionoideae</taxon>
        <taxon>50 kb inversion clade</taxon>
        <taxon>NPAAA clade</taxon>
        <taxon>indigoferoid/millettioid clade</taxon>
        <taxon>Phaseoleae</taxon>
        <taxon>Clitoria</taxon>
    </lineage>
</organism>
<dbReference type="AlphaFoldDB" id="A0AAN9J7I0"/>
<evidence type="ECO:0000256" key="1">
    <source>
        <dbReference type="SAM" id="Phobius"/>
    </source>
</evidence>
<gene>
    <name evidence="2" type="ORF">RJT34_16613</name>
</gene>
<keyword evidence="1" id="KW-0812">Transmembrane</keyword>
<protein>
    <submittedName>
        <fullName evidence="2">Uncharacterized protein</fullName>
    </submittedName>
</protein>
<keyword evidence="3" id="KW-1185">Reference proteome</keyword>
<dbReference type="EMBL" id="JAYKXN010000004">
    <property type="protein sequence ID" value="KAK7293740.1"/>
    <property type="molecule type" value="Genomic_DNA"/>
</dbReference>
<reference evidence="2 3" key="1">
    <citation type="submission" date="2024-01" db="EMBL/GenBank/DDBJ databases">
        <title>The genomes of 5 underutilized Papilionoideae crops provide insights into root nodulation and disease resistance.</title>
        <authorList>
            <person name="Yuan L."/>
        </authorList>
    </citation>
    <scope>NUCLEOTIDE SEQUENCE [LARGE SCALE GENOMIC DNA]</scope>
    <source>
        <strain evidence="2">LY-2023</strain>
        <tissue evidence="2">Leaf</tissue>
    </source>
</reference>
<evidence type="ECO:0000313" key="3">
    <source>
        <dbReference type="Proteomes" id="UP001359559"/>
    </source>
</evidence>